<evidence type="ECO:0000256" key="1">
    <source>
        <dbReference type="SAM" id="Phobius"/>
    </source>
</evidence>
<name>A0A2G5C9V1_AQUCA</name>
<gene>
    <name evidence="2" type="ORF">AQUCO_07300023v1</name>
</gene>
<accession>A0A2G5C9V1</accession>
<keyword evidence="3" id="KW-1185">Reference proteome</keyword>
<reference evidence="2 3" key="1">
    <citation type="submission" date="2017-09" db="EMBL/GenBank/DDBJ databases">
        <title>WGS assembly of Aquilegia coerulea Goldsmith.</title>
        <authorList>
            <person name="Hodges S."/>
            <person name="Kramer E."/>
            <person name="Nordborg M."/>
            <person name="Tomkins J."/>
            <person name="Borevitz J."/>
            <person name="Derieg N."/>
            <person name="Yan J."/>
            <person name="Mihaltcheva S."/>
            <person name="Hayes R.D."/>
            <person name="Rokhsar D."/>
        </authorList>
    </citation>
    <scope>NUCLEOTIDE SEQUENCE [LARGE SCALE GENOMIC DNA]</scope>
    <source>
        <strain evidence="3">cv. Goldsmith</strain>
    </source>
</reference>
<evidence type="ECO:0000313" key="3">
    <source>
        <dbReference type="Proteomes" id="UP000230069"/>
    </source>
</evidence>
<proteinExistence type="predicted"/>
<dbReference type="EMBL" id="KZ305090">
    <property type="protein sequence ID" value="PIA28059.1"/>
    <property type="molecule type" value="Genomic_DNA"/>
</dbReference>
<protein>
    <submittedName>
        <fullName evidence="2">Uncharacterized protein</fullName>
    </submittedName>
</protein>
<dbReference type="Proteomes" id="UP000230069">
    <property type="component" value="Unassembled WGS sequence"/>
</dbReference>
<keyword evidence="1" id="KW-0472">Membrane</keyword>
<dbReference type="AlphaFoldDB" id="A0A2G5C9V1"/>
<evidence type="ECO:0000313" key="2">
    <source>
        <dbReference type="EMBL" id="PIA28059.1"/>
    </source>
</evidence>
<dbReference type="InParanoid" id="A0A2G5C9V1"/>
<keyword evidence="1" id="KW-0812">Transmembrane</keyword>
<feature type="transmembrane region" description="Helical" evidence="1">
    <location>
        <begin position="20"/>
        <end position="42"/>
    </location>
</feature>
<organism evidence="2 3">
    <name type="scientific">Aquilegia coerulea</name>
    <name type="common">Rocky mountain columbine</name>
    <dbReference type="NCBI Taxonomy" id="218851"/>
    <lineage>
        <taxon>Eukaryota</taxon>
        <taxon>Viridiplantae</taxon>
        <taxon>Streptophyta</taxon>
        <taxon>Embryophyta</taxon>
        <taxon>Tracheophyta</taxon>
        <taxon>Spermatophyta</taxon>
        <taxon>Magnoliopsida</taxon>
        <taxon>Ranunculales</taxon>
        <taxon>Ranunculaceae</taxon>
        <taxon>Thalictroideae</taxon>
        <taxon>Aquilegia</taxon>
    </lineage>
</organism>
<keyword evidence="1" id="KW-1133">Transmembrane helix</keyword>
<sequence>MFDLIMSMAPILPELYLTNSFFFFFFFNFFCFLCSYSLLDLVRPFLDLVRPHVVFVILHPSSITDNLSRFIDRRSTLYHSSFPSNSSSLFLSIPPELLQYIYLIDLGCKLQCRRPFSFRI</sequence>